<protein>
    <submittedName>
        <fullName evidence="1">Uncharacterized protein</fullName>
    </submittedName>
</protein>
<dbReference type="Proteomes" id="UP000269221">
    <property type="component" value="Unassembled WGS sequence"/>
</dbReference>
<name>A0A3M0L1I0_HIRRU</name>
<accession>A0A3M0L1I0</accession>
<dbReference type="OrthoDB" id="1921953at2759"/>
<proteinExistence type="predicted"/>
<organism evidence="1 2">
    <name type="scientific">Hirundo rustica rustica</name>
    <dbReference type="NCBI Taxonomy" id="333673"/>
    <lineage>
        <taxon>Eukaryota</taxon>
        <taxon>Metazoa</taxon>
        <taxon>Chordata</taxon>
        <taxon>Craniata</taxon>
        <taxon>Vertebrata</taxon>
        <taxon>Euteleostomi</taxon>
        <taxon>Archelosauria</taxon>
        <taxon>Archosauria</taxon>
        <taxon>Dinosauria</taxon>
        <taxon>Saurischia</taxon>
        <taxon>Theropoda</taxon>
        <taxon>Coelurosauria</taxon>
        <taxon>Aves</taxon>
        <taxon>Neognathae</taxon>
        <taxon>Neoaves</taxon>
        <taxon>Telluraves</taxon>
        <taxon>Australaves</taxon>
        <taxon>Passeriformes</taxon>
        <taxon>Sylvioidea</taxon>
        <taxon>Hirundinidae</taxon>
        <taxon>Hirundo</taxon>
    </lineage>
</organism>
<sequence>MENSPGEKDLGVLVDEKLDMTQSWALPPQKAKRVLGCIQSSVGSRGGRGFCPSVLLCSALLCCGETPLGTLHPAQEGHETAGLSSEEATKMVRGLEHLVYEKMLRELGLLSLEREGFGLT</sequence>
<evidence type="ECO:0000313" key="1">
    <source>
        <dbReference type="EMBL" id="RMC18926.1"/>
    </source>
</evidence>
<keyword evidence="2" id="KW-1185">Reference proteome</keyword>
<comment type="caution">
    <text evidence="1">The sequence shown here is derived from an EMBL/GenBank/DDBJ whole genome shotgun (WGS) entry which is preliminary data.</text>
</comment>
<reference evidence="1 2" key="1">
    <citation type="submission" date="2018-07" db="EMBL/GenBank/DDBJ databases">
        <title>A high quality draft genome assembly of the barn swallow (H. rustica rustica).</title>
        <authorList>
            <person name="Formenti G."/>
            <person name="Chiara M."/>
            <person name="Poveda L."/>
            <person name="Francoijs K.-J."/>
            <person name="Bonisoli-Alquati A."/>
            <person name="Canova L."/>
            <person name="Gianfranceschi L."/>
            <person name="Horner D.S."/>
            <person name="Saino N."/>
        </authorList>
    </citation>
    <scope>NUCLEOTIDE SEQUENCE [LARGE SCALE GENOMIC DNA]</scope>
    <source>
        <strain evidence="1">Chelidonia</strain>
        <tissue evidence="1">Blood</tissue>
    </source>
</reference>
<gene>
    <name evidence="1" type="ORF">DUI87_03524</name>
</gene>
<dbReference type="EMBL" id="QRBI01000095">
    <property type="protein sequence ID" value="RMC18926.1"/>
    <property type="molecule type" value="Genomic_DNA"/>
</dbReference>
<evidence type="ECO:0000313" key="2">
    <source>
        <dbReference type="Proteomes" id="UP000269221"/>
    </source>
</evidence>
<dbReference type="AlphaFoldDB" id="A0A3M0L1I0"/>